<proteinExistence type="predicted"/>
<dbReference type="Gene3D" id="3.10.450.50">
    <property type="match status" value="1"/>
</dbReference>
<dbReference type="InterPro" id="IPR032710">
    <property type="entry name" value="NTF2-like_dom_sf"/>
</dbReference>
<comment type="caution">
    <text evidence="2">The sequence shown here is derived from an EMBL/GenBank/DDBJ whole genome shotgun (WGS) entry which is preliminary data.</text>
</comment>
<dbReference type="OrthoDB" id="333383at2"/>
<reference evidence="2 3" key="1">
    <citation type="submission" date="2019-05" db="EMBL/GenBank/DDBJ databases">
        <authorList>
            <person name="Qu J.-H."/>
        </authorList>
    </citation>
    <scope>NUCLEOTIDE SEQUENCE [LARGE SCALE GENOMIC DNA]</scope>
    <source>
        <strain evidence="2 3">T17</strain>
    </source>
</reference>
<dbReference type="InterPro" id="IPR037401">
    <property type="entry name" value="SnoaL-like"/>
</dbReference>
<feature type="domain" description="SnoaL-like" evidence="1">
    <location>
        <begin position="13"/>
        <end position="93"/>
    </location>
</feature>
<evidence type="ECO:0000313" key="3">
    <source>
        <dbReference type="Proteomes" id="UP000306402"/>
    </source>
</evidence>
<dbReference type="Pfam" id="PF12680">
    <property type="entry name" value="SnoaL_2"/>
    <property type="match status" value="1"/>
</dbReference>
<name>A0A5R9L493_9BACT</name>
<evidence type="ECO:0000313" key="2">
    <source>
        <dbReference type="EMBL" id="TLV03095.1"/>
    </source>
</evidence>
<dbReference type="EMBL" id="VCEJ01000002">
    <property type="protein sequence ID" value="TLV03095.1"/>
    <property type="molecule type" value="Genomic_DNA"/>
</dbReference>
<dbReference type="Proteomes" id="UP000306402">
    <property type="component" value="Unassembled WGS sequence"/>
</dbReference>
<dbReference type="AlphaFoldDB" id="A0A5R9L493"/>
<organism evidence="2 3">
    <name type="scientific">Dyadobacter luticola</name>
    <dbReference type="NCBI Taxonomy" id="1979387"/>
    <lineage>
        <taxon>Bacteria</taxon>
        <taxon>Pseudomonadati</taxon>
        <taxon>Bacteroidota</taxon>
        <taxon>Cytophagia</taxon>
        <taxon>Cytophagales</taxon>
        <taxon>Spirosomataceae</taxon>
        <taxon>Dyadobacter</taxon>
    </lineage>
</organism>
<dbReference type="SUPFAM" id="SSF54427">
    <property type="entry name" value="NTF2-like"/>
    <property type="match status" value="1"/>
</dbReference>
<protein>
    <submittedName>
        <fullName evidence="2">Nuclear transport factor 2 family protein</fullName>
    </submittedName>
</protein>
<sequence>MKITEEAAHSFAQEWIAAWNSHDLSAIMGHYSDNIQFYSPYIIRLGMNDDGLITDKPTLEAYFARGLNAYPDLHFDLNEILVGIDSVILYYTSVSNRKSGEFMQLDEEGKICLVKAHYNN</sequence>
<gene>
    <name evidence="2" type="ORF">FEN17_05645</name>
</gene>
<evidence type="ECO:0000259" key="1">
    <source>
        <dbReference type="Pfam" id="PF12680"/>
    </source>
</evidence>
<dbReference type="RefSeq" id="WP_138364302.1">
    <property type="nucleotide sequence ID" value="NZ_VCEJ01000002.1"/>
</dbReference>
<accession>A0A5R9L493</accession>
<keyword evidence="3" id="KW-1185">Reference proteome</keyword>